<reference evidence="3" key="1">
    <citation type="submission" date="2020-01" db="EMBL/GenBank/DDBJ databases">
        <title>Identification and distribution of gene clusters putatively required for synthesis of sphingolipid metabolism inhibitors in phylogenetically diverse species of the filamentous fungus Fusarium.</title>
        <authorList>
            <person name="Kim H.-S."/>
            <person name="Busman M."/>
            <person name="Brown D.W."/>
            <person name="Divon H."/>
            <person name="Uhlig S."/>
            <person name="Proctor R.H."/>
        </authorList>
    </citation>
    <scope>NUCLEOTIDE SEQUENCE</scope>
    <source>
        <strain evidence="3">NRRL 53441</strain>
    </source>
</reference>
<comment type="caution">
    <text evidence="3">The sequence shown here is derived from an EMBL/GenBank/DDBJ whole genome shotgun (WGS) entry which is preliminary data.</text>
</comment>
<organism evidence="3 4">
    <name type="scientific">Fusarium austroafricanum</name>
    <dbReference type="NCBI Taxonomy" id="2364996"/>
    <lineage>
        <taxon>Eukaryota</taxon>
        <taxon>Fungi</taxon>
        <taxon>Dikarya</taxon>
        <taxon>Ascomycota</taxon>
        <taxon>Pezizomycotina</taxon>
        <taxon>Sordariomycetes</taxon>
        <taxon>Hypocreomycetidae</taxon>
        <taxon>Hypocreales</taxon>
        <taxon>Nectriaceae</taxon>
        <taxon>Fusarium</taxon>
        <taxon>Fusarium concolor species complex</taxon>
    </lineage>
</organism>
<dbReference type="Proteomes" id="UP000605986">
    <property type="component" value="Unassembled WGS sequence"/>
</dbReference>
<sequence length="634" mass="71460">MSLPTPGESISKLANRCAVILQELTVRSVSVQHNGFGKIVDDERGRFRVWAWNIGALQPERSMSSLDARLRDAPRQHGSVIRGLERLQSITIRIQQIVVGANPNRSAQSTPGISDKPTNELDQLLTNLHSSINHLFSLSTLLRRMKPKGRLPMLADFVPSETSPDIKHVEDKFPKTKRSPWLAQRLGNAITKRRLILQYRQNHHQKLAKVAAPLKGDVDAGSKAQSTLATTYKEGTKETTTKEEARYSIFTSATSFVSSYGEDIGRQIPDLPDMVLDAVQLGYGEPIECPYCRTIQEVADRNQWRKHVFSDLQPYVCTFEDCTSDLFFTREEWFSHEINLHRQDWVCILCNKSDTVFSSGATLRNHFREAHSEVNNNQLQTILEAFVESQNIKEFCRHLARHQQMLALEALPISVDGLELNTPASDQQDSDDPEDDHLEMLTCVSCSARWSSAGYGIECPICNTEGLVTYPPARAAIILTDPQPPNWEDIVTSDDRIYFVHGRVVWPEPSDQNDPDGDNQDFHPGEYPGTPFVDITEDGSSEQEAIPSEEADMPNMNDSDSGGYNTLWLAASLFEFNIVTTKMEGGYPYLVYQEGEIFDVVGEKGDLWLAKNQDDPYNTLGWIWSKHFARLNQG</sequence>
<feature type="region of interest" description="Disordered" evidence="1">
    <location>
        <begin position="507"/>
        <end position="559"/>
    </location>
</feature>
<gene>
    <name evidence="3" type="ORF">F53441_7815</name>
</gene>
<evidence type="ECO:0000313" key="4">
    <source>
        <dbReference type="Proteomes" id="UP000605986"/>
    </source>
</evidence>
<dbReference type="Pfam" id="PF26082">
    <property type="entry name" value="zf-C2H2_AcuF"/>
    <property type="match status" value="1"/>
</dbReference>
<accession>A0A8H4KFR2</accession>
<protein>
    <submittedName>
        <fullName evidence="3">Ankyrin repeat protein</fullName>
    </submittedName>
</protein>
<dbReference type="EMBL" id="JAADJG010000315">
    <property type="protein sequence ID" value="KAF4448823.1"/>
    <property type="molecule type" value="Genomic_DNA"/>
</dbReference>
<feature type="domain" description="Oxidoreductase acuF-like C2H2 type zinc-finger" evidence="2">
    <location>
        <begin position="284"/>
        <end position="312"/>
    </location>
</feature>
<evidence type="ECO:0000313" key="3">
    <source>
        <dbReference type="EMBL" id="KAF4448823.1"/>
    </source>
</evidence>
<dbReference type="InterPro" id="IPR058925">
    <property type="entry name" value="zf-C2H2_AcuF"/>
</dbReference>
<keyword evidence="4" id="KW-1185">Reference proteome</keyword>
<evidence type="ECO:0000256" key="1">
    <source>
        <dbReference type="SAM" id="MobiDB-lite"/>
    </source>
</evidence>
<dbReference type="OrthoDB" id="3045089at2759"/>
<proteinExistence type="predicted"/>
<dbReference type="AlphaFoldDB" id="A0A8H4KFR2"/>
<feature type="compositionally biased region" description="Acidic residues" evidence="1">
    <location>
        <begin position="535"/>
        <end position="552"/>
    </location>
</feature>
<dbReference type="PANTHER" id="PTHR35391:SF7">
    <property type="entry name" value="C2H2-TYPE DOMAIN-CONTAINING PROTEIN"/>
    <property type="match status" value="1"/>
</dbReference>
<evidence type="ECO:0000259" key="2">
    <source>
        <dbReference type="Pfam" id="PF26082"/>
    </source>
</evidence>
<name>A0A8H4KFR2_9HYPO</name>
<dbReference type="PANTHER" id="PTHR35391">
    <property type="entry name" value="C2H2-TYPE DOMAIN-CONTAINING PROTEIN-RELATED"/>
    <property type="match status" value="1"/>
</dbReference>